<dbReference type="Proteomes" id="UP000298616">
    <property type="component" value="Chromosome"/>
</dbReference>
<sequence>MLGYNVIAQDITYEGYFRSDSVKAGMPLEYVLNIKYPKDYDVLLPDTTHNFGDFILTGRNFYPTVSDSIYSYDSVVYQLTSFSIENIQTLSVPIKYYAESDSGLINTENDTLYFVEYIPVVSDTLNVKENTALQPLKELVNYPIITLIAFLAVIIIITLIIVLAKPIKTALRRWVLKRKYNKLKNKFLKTEFSDKHEASKKLAIWKSMLEVSTELPVPAFTTDEIIKFSETSKVENELRSIDRYIYSNKKQDSNLNNDFLTLAELSDQILEQKLQRLGNERRR</sequence>
<dbReference type="KEGG" id="fpf:DCC35_06435"/>
<proteinExistence type="predicted"/>
<organism evidence="2 3">
    <name type="scientific">Mangrovivirga cuniculi</name>
    <dbReference type="NCBI Taxonomy" id="2715131"/>
    <lineage>
        <taxon>Bacteria</taxon>
        <taxon>Pseudomonadati</taxon>
        <taxon>Bacteroidota</taxon>
        <taxon>Cytophagia</taxon>
        <taxon>Cytophagales</taxon>
        <taxon>Mangrovivirgaceae</taxon>
        <taxon>Mangrovivirga</taxon>
    </lineage>
</organism>
<evidence type="ECO:0000313" key="3">
    <source>
        <dbReference type="Proteomes" id="UP000298616"/>
    </source>
</evidence>
<keyword evidence="1" id="KW-1133">Transmembrane helix</keyword>
<protein>
    <submittedName>
        <fullName evidence="2">Uncharacterized protein</fullName>
    </submittedName>
</protein>
<feature type="transmembrane region" description="Helical" evidence="1">
    <location>
        <begin position="142"/>
        <end position="164"/>
    </location>
</feature>
<keyword evidence="1" id="KW-0472">Membrane</keyword>
<evidence type="ECO:0000313" key="2">
    <source>
        <dbReference type="EMBL" id="QCK14401.1"/>
    </source>
</evidence>
<evidence type="ECO:0000256" key="1">
    <source>
        <dbReference type="SAM" id="Phobius"/>
    </source>
</evidence>
<keyword evidence="1" id="KW-0812">Transmembrane</keyword>
<reference evidence="2 3" key="1">
    <citation type="submission" date="2018-04" db="EMBL/GenBank/DDBJ databases">
        <title>Complete genome uncultured novel isolate.</title>
        <authorList>
            <person name="Merlino G."/>
        </authorList>
    </citation>
    <scope>NUCLEOTIDE SEQUENCE [LARGE SCALE GENOMIC DNA]</scope>
    <source>
        <strain evidence="3">R1DC9</strain>
    </source>
</reference>
<accession>A0A4D7JFH4</accession>
<gene>
    <name evidence="2" type="ORF">DCC35_06435</name>
</gene>
<dbReference type="AlphaFoldDB" id="A0A4D7JFH4"/>
<keyword evidence="3" id="KW-1185">Reference proteome</keyword>
<dbReference type="EMBL" id="CP028923">
    <property type="protein sequence ID" value="QCK14401.1"/>
    <property type="molecule type" value="Genomic_DNA"/>
</dbReference>
<name>A0A4D7JFH4_9BACT</name>